<protein>
    <recommendedName>
        <fullName evidence="3">Holliday junction resolvase RuvC</fullName>
    </recommendedName>
</protein>
<organism evidence="1 2">
    <name type="scientific">Trinickia dabaoshanensis</name>
    <dbReference type="NCBI Taxonomy" id="564714"/>
    <lineage>
        <taxon>Bacteria</taxon>
        <taxon>Pseudomonadati</taxon>
        <taxon>Pseudomonadota</taxon>
        <taxon>Betaproteobacteria</taxon>
        <taxon>Burkholderiales</taxon>
        <taxon>Burkholderiaceae</taxon>
        <taxon>Trinickia</taxon>
    </lineage>
</organism>
<proteinExistence type="predicted"/>
<evidence type="ECO:0008006" key="3">
    <source>
        <dbReference type="Google" id="ProtNLM"/>
    </source>
</evidence>
<dbReference type="EMBL" id="PNYA01000019">
    <property type="protein sequence ID" value="PMS17491.1"/>
    <property type="molecule type" value="Genomic_DNA"/>
</dbReference>
<evidence type="ECO:0000313" key="2">
    <source>
        <dbReference type="Proteomes" id="UP000235616"/>
    </source>
</evidence>
<keyword evidence="2" id="KW-1185">Reference proteome</keyword>
<comment type="caution">
    <text evidence="1">The sequence shown here is derived from an EMBL/GenBank/DDBJ whole genome shotgun (WGS) entry which is preliminary data.</text>
</comment>
<sequence>MLDAFGELIRLVDAGSKEELGAGAVIRVIREESTHGRLAVAIERPLAFRIDNAASLVTLSLAAGGAYGAAVALGASVEFPTASVWKRSIGVTADKTTSRTRARELFGDAIPTRCRIDRCEAALIAYWLHRKYQNPVAI</sequence>
<reference evidence="1 2" key="1">
    <citation type="submission" date="2018-01" db="EMBL/GenBank/DDBJ databases">
        <title>Whole genome analyses suggest that Burkholderia sensu lato contains two further novel genera in the rhizoxinica-symbiotica group Mycetohabitans gen. nov., and Trinickia gen. nov.: implications for the evolution of diazotrophy and nodulation in the Burkholderiaceae.</title>
        <authorList>
            <person name="Estrada-de los Santos P."/>
            <person name="Palmer M."/>
            <person name="Chavez-Ramirez B."/>
            <person name="Beukes C."/>
            <person name="Steenkamp E.T."/>
            <person name="Hirsch A.M."/>
            <person name="Manyaka P."/>
            <person name="Maluk M."/>
            <person name="Lafos M."/>
            <person name="Crook M."/>
            <person name="Gross E."/>
            <person name="Simon M.F."/>
            <person name="Bueno dos Reis Junior F."/>
            <person name="Poole P.S."/>
            <person name="Venter S.N."/>
            <person name="James E.K."/>
        </authorList>
    </citation>
    <scope>NUCLEOTIDE SEQUENCE [LARGE SCALE GENOMIC DNA]</scope>
    <source>
        <strain evidence="1 2">GIMN1.004</strain>
    </source>
</reference>
<gene>
    <name evidence="1" type="ORF">C0Z18_20630</name>
</gene>
<dbReference type="AlphaFoldDB" id="A0A2N7VJZ9"/>
<name>A0A2N7VJZ9_9BURK</name>
<accession>A0A2N7VJZ9</accession>
<evidence type="ECO:0000313" key="1">
    <source>
        <dbReference type="EMBL" id="PMS17491.1"/>
    </source>
</evidence>
<dbReference type="Proteomes" id="UP000235616">
    <property type="component" value="Unassembled WGS sequence"/>
</dbReference>